<protein>
    <submittedName>
        <fullName evidence="1">2902_t:CDS:1</fullName>
    </submittedName>
</protein>
<evidence type="ECO:0000313" key="2">
    <source>
        <dbReference type="Proteomes" id="UP000789508"/>
    </source>
</evidence>
<feature type="non-terminal residue" evidence="1">
    <location>
        <position position="1"/>
    </location>
</feature>
<dbReference type="AlphaFoldDB" id="A0A9N9NW80"/>
<comment type="caution">
    <text evidence="1">The sequence shown here is derived from an EMBL/GenBank/DDBJ whole genome shotgun (WGS) entry which is preliminary data.</text>
</comment>
<gene>
    <name evidence="1" type="ORF">ALEPTO_LOCUS14515</name>
</gene>
<proteinExistence type="predicted"/>
<dbReference type="EMBL" id="CAJVPS010056999">
    <property type="protein sequence ID" value="CAG8778087.1"/>
    <property type="molecule type" value="Genomic_DNA"/>
</dbReference>
<sequence>HIEDLALAHRLEHYRSRQEAAKGFDDDLEFCPSLSAEELAEYRRKASQRILKPNVTPPQPK</sequence>
<evidence type="ECO:0000313" key="1">
    <source>
        <dbReference type="EMBL" id="CAG8778087.1"/>
    </source>
</evidence>
<name>A0A9N9NW80_9GLOM</name>
<dbReference type="Proteomes" id="UP000789508">
    <property type="component" value="Unassembled WGS sequence"/>
</dbReference>
<keyword evidence="2" id="KW-1185">Reference proteome</keyword>
<dbReference type="OrthoDB" id="2425329at2759"/>
<feature type="non-terminal residue" evidence="1">
    <location>
        <position position="61"/>
    </location>
</feature>
<accession>A0A9N9NW80</accession>
<reference evidence="1" key="1">
    <citation type="submission" date="2021-06" db="EMBL/GenBank/DDBJ databases">
        <authorList>
            <person name="Kallberg Y."/>
            <person name="Tangrot J."/>
            <person name="Rosling A."/>
        </authorList>
    </citation>
    <scope>NUCLEOTIDE SEQUENCE</scope>
    <source>
        <strain evidence="1">FL130A</strain>
    </source>
</reference>
<organism evidence="1 2">
    <name type="scientific">Ambispora leptoticha</name>
    <dbReference type="NCBI Taxonomy" id="144679"/>
    <lineage>
        <taxon>Eukaryota</taxon>
        <taxon>Fungi</taxon>
        <taxon>Fungi incertae sedis</taxon>
        <taxon>Mucoromycota</taxon>
        <taxon>Glomeromycotina</taxon>
        <taxon>Glomeromycetes</taxon>
        <taxon>Archaeosporales</taxon>
        <taxon>Ambisporaceae</taxon>
        <taxon>Ambispora</taxon>
    </lineage>
</organism>